<evidence type="ECO:0000313" key="1">
    <source>
        <dbReference type="EMBL" id="CAG8838932.1"/>
    </source>
</evidence>
<reference evidence="1" key="1">
    <citation type="submission" date="2021-06" db="EMBL/GenBank/DDBJ databases">
        <authorList>
            <person name="Kallberg Y."/>
            <person name="Tangrot J."/>
            <person name="Rosling A."/>
        </authorList>
    </citation>
    <scope>NUCLEOTIDE SEQUENCE</scope>
    <source>
        <strain evidence="1">MA461A</strain>
    </source>
</reference>
<evidence type="ECO:0000313" key="2">
    <source>
        <dbReference type="Proteomes" id="UP000789920"/>
    </source>
</evidence>
<proteinExistence type="predicted"/>
<dbReference type="EMBL" id="CAJVQC010122088">
    <property type="protein sequence ID" value="CAG8838932.1"/>
    <property type="molecule type" value="Genomic_DNA"/>
</dbReference>
<name>A0ACA9SGB9_9GLOM</name>
<keyword evidence="2" id="KW-1185">Reference proteome</keyword>
<gene>
    <name evidence="1" type="ORF">RPERSI_LOCUS30857</name>
</gene>
<dbReference type="Proteomes" id="UP000789920">
    <property type="component" value="Unassembled WGS sequence"/>
</dbReference>
<protein>
    <submittedName>
        <fullName evidence="1">4861_t:CDS:1</fullName>
    </submittedName>
</protein>
<accession>A0ACA9SGB9</accession>
<comment type="caution">
    <text evidence="1">The sequence shown here is derived from an EMBL/GenBank/DDBJ whole genome shotgun (WGS) entry which is preliminary data.</text>
</comment>
<organism evidence="1 2">
    <name type="scientific">Racocetra persica</name>
    <dbReference type="NCBI Taxonomy" id="160502"/>
    <lineage>
        <taxon>Eukaryota</taxon>
        <taxon>Fungi</taxon>
        <taxon>Fungi incertae sedis</taxon>
        <taxon>Mucoromycota</taxon>
        <taxon>Glomeromycotina</taxon>
        <taxon>Glomeromycetes</taxon>
        <taxon>Diversisporales</taxon>
        <taxon>Gigasporaceae</taxon>
        <taxon>Racocetra</taxon>
    </lineage>
</organism>
<feature type="non-terminal residue" evidence="1">
    <location>
        <position position="57"/>
    </location>
</feature>
<sequence length="57" mass="6651">MAFGQKFEYDSFEHMTKIGKGGFGTVHKAYSKDIKQTVALKTLDCEYEYSFDIFIRE</sequence>